<feature type="domain" description="ACT" evidence="16">
    <location>
        <begin position="312"/>
        <end position="383"/>
    </location>
</feature>
<dbReference type="InterPro" id="IPR001048">
    <property type="entry name" value="Asp/Glu/Uridylate_kinase"/>
</dbReference>
<dbReference type="GO" id="GO:0009089">
    <property type="term" value="P:lysine biosynthetic process via diaminopimelate"/>
    <property type="evidence" value="ECO:0007669"/>
    <property type="project" value="UniProtKB-UniPathway"/>
</dbReference>
<feature type="binding site" evidence="13">
    <location>
        <position position="230"/>
    </location>
    <ligand>
        <name>ATP</name>
        <dbReference type="ChEBI" id="CHEBI:30616"/>
    </ligand>
</feature>
<dbReference type="UniPathway" id="UPA00034">
    <property type="reaction ID" value="UER00015"/>
</dbReference>
<sequence>MKVVKFGGSSLADGAQLTKVLNIIKADPDRKIVVVSAPGKRFATDQKITDLLIKLAGQVRIGSDYQQTLAVVKERYDAIIQQLSLGTKAVELIDRNFAQLLHSEYASFSEQLDAFKASGEDNNAQLVALFFEQSGLPAKYVSPKEAGLYVTDEPGHAQILSETYDNLARLKDTSKCIIFPGFFGVTKNGKKVTFARGGSDITGAVLANGVHADLYENFTDVDAIYAADPRYVTKPQQIQHLTYREMRELSYSGFSVFHHEAIRPAIMANIPIEVKNTNNPTAPGTLITKEKPLDANDVTGVAASHGFESIYISKYLMNDEVGFGSTALEVMAQRGISVEHMPTGIDEMSLVVKEKQINDSQEEELLAELKERLQADDVHRQTNLTLIMVVGEKMATTIGTAAKAMTALANEGIGIRLFNQSSSGISIMFALEEKDEKKAIQALYETFFNEKTISRW</sequence>
<evidence type="ECO:0000256" key="8">
    <source>
        <dbReference type="ARBA" id="ARBA00022777"/>
    </source>
</evidence>
<evidence type="ECO:0000256" key="5">
    <source>
        <dbReference type="ARBA" id="ARBA00010122"/>
    </source>
</evidence>
<dbReference type="Gene3D" id="3.30.2130.10">
    <property type="entry name" value="VC0802-like"/>
    <property type="match status" value="1"/>
</dbReference>
<dbReference type="PANTHER" id="PTHR21499:SF67">
    <property type="entry name" value="ASPARTOKINASE 3"/>
    <property type="match status" value="1"/>
</dbReference>
<dbReference type="PATRIC" id="fig|89059.3.peg.344"/>
<keyword evidence="8 14" id="KW-0418">Kinase</keyword>
<evidence type="ECO:0000313" key="19">
    <source>
        <dbReference type="Proteomes" id="UP000051491"/>
    </source>
</evidence>
<proteinExistence type="inferred from homology"/>
<keyword evidence="9 13" id="KW-0067">ATP-binding</keyword>
<dbReference type="NCBIfam" id="NF006540">
    <property type="entry name" value="PRK09034.1"/>
    <property type="match status" value="1"/>
</dbReference>
<evidence type="ECO:0000256" key="13">
    <source>
        <dbReference type="PIRSR" id="PIRSR000726-1"/>
    </source>
</evidence>
<evidence type="ECO:0000256" key="15">
    <source>
        <dbReference type="RuleBase" id="RU004249"/>
    </source>
</evidence>
<dbReference type="UniPathway" id="UPA00050">
    <property type="reaction ID" value="UER00461"/>
</dbReference>
<evidence type="ECO:0000313" key="18">
    <source>
        <dbReference type="EMBL" id="SFV39699.1"/>
    </source>
</evidence>
<protein>
    <recommendedName>
        <fullName evidence="14">Aspartokinase</fullName>
        <ecNumber evidence="14">2.7.2.4</ecNumber>
    </recommendedName>
</protein>
<dbReference type="KEGG" id="laca:LAC1533_0279"/>
<feature type="binding site" evidence="13">
    <location>
        <position position="49"/>
    </location>
    <ligand>
        <name>substrate</name>
    </ligand>
</feature>
<comment type="pathway">
    <text evidence="3 15">Amino-acid biosynthesis; L-methionine biosynthesis via de novo pathway; L-homoserine from L-aspartate: step 1/3.</text>
</comment>
<dbReference type="Gene3D" id="3.40.1160.10">
    <property type="entry name" value="Acetylglutamate kinase-like"/>
    <property type="match status" value="1"/>
</dbReference>
<evidence type="ECO:0000259" key="16">
    <source>
        <dbReference type="PROSITE" id="PS51671"/>
    </source>
</evidence>
<evidence type="ECO:0000256" key="9">
    <source>
        <dbReference type="ARBA" id="ARBA00022840"/>
    </source>
</evidence>
<keyword evidence="11" id="KW-0457">Lysine biosynthesis</keyword>
<dbReference type="GO" id="GO:0005829">
    <property type="term" value="C:cytosol"/>
    <property type="evidence" value="ECO:0007669"/>
    <property type="project" value="TreeGrafter"/>
</dbReference>
<comment type="similarity">
    <text evidence="5 14">Belongs to the aspartokinase family.</text>
</comment>
<evidence type="ECO:0000313" key="17">
    <source>
        <dbReference type="EMBL" id="KRN80518.1"/>
    </source>
</evidence>
<dbReference type="GO" id="GO:0009088">
    <property type="term" value="P:threonine biosynthetic process"/>
    <property type="evidence" value="ECO:0007669"/>
    <property type="project" value="UniProtKB-UniPathway"/>
</dbReference>
<dbReference type="GO" id="GO:0009090">
    <property type="term" value="P:homoserine biosynthetic process"/>
    <property type="evidence" value="ECO:0007669"/>
    <property type="project" value="TreeGrafter"/>
</dbReference>
<dbReference type="GO" id="GO:0004072">
    <property type="term" value="F:aspartate kinase activity"/>
    <property type="evidence" value="ECO:0007669"/>
    <property type="project" value="UniProtKB-EC"/>
</dbReference>
<dbReference type="Proteomes" id="UP000190935">
    <property type="component" value="Chromosome I"/>
</dbReference>
<feature type="binding site" evidence="13">
    <location>
        <begin position="219"/>
        <end position="220"/>
    </location>
    <ligand>
        <name>ATP</name>
        <dbReference type="ChEBI" id="CHEBI:30616"/>
    </ligand>
</feature>
<dbReference type="InterPro" id="IPR036393">
    <property type="entry name" value="AceGlu_kinase-like_sf"/>
</dbReference>
<dbReference type="InterPro" id="IPR042199">
    <property type="entry name" value="AsparK_Bifunc_asparK/hSer_DH"/>
</dbReference>
<dbReference type="CDD" id="cd04916">
    <property type="entry name" value="ACT_AKiii-YclM-BS_2"/>
    <property type="match status" value="1"/>
</dbReference>
<organism evidence="17 19">
    <name type="scientific">Ligilactobacillus acidipiscis</name>
    <dbReference type="NCBI Taxonomy" id="89059"/>
    <lineage>
        <taxon>Bacteria</taxon>
        <taxon>Bacillati</taxon>
        <taxon>Bacillota</taxon>
        <taxon>Bacilli</taxon>
        <taxon>Lactobacillales</taxon>
        <taxon>Lactobacillaceae</taxon>
        <taxon>Ligilactobacillus</taxon>
    </lineage>
</organism>
<dbReference type="CDD" id="cd04245">
    <property type="entry name" value="AAK_AKiii-YclM-BS"/>
    <property type="match status" value="1"/>
</dbReference>
<feature type="binding site" evidence="13">
    <location>
        <position position="120"/>
    </location>
    <ligand>
        <name>substrate</name>
    </ligand>
</feature>
<evidence type="ECO:0000256" key="12">
    <source>
        <dbReference type="ARBA" id="ARBA00047872"/>
    </source>
</evidence>
<evidence type="ECO:0000256" key="4">
    <source>
        <dbReference type="ARBA" id="ARBA00005139"/>
    </source>
</evidence>
<keyword evidence="7 13" id="KW-0547">Nucleotide-binding</keyword>
<dbReference type="Gene3D" id="1.20.120.1320">
    <property type="entry name" value="Aspartokinase, catalytic domain"/>
    <property type="match status" value="1"/>
</dbReference>
<dbReference type="InterPro" id="IPR045865">
    <property type="entry name" value="ACT-like_dom_sf"/>
</dbReference>
<reference evidence="17 19" key="1">
    <citation type="journal article" date="2015" name="Genome Announc.">
        <title>Expanding the biotechnology potential of lactobacilli through comparative genomics of 213 strains and associated genera.</title>
        <authorList>
            <person name="Sun Z."/>
            <person name="Harris H.M."/>
            <person name="McCann A."/>
            <person name="Guo C."/>
            <person name="Argimon S."/>
            <person name="Zhang W."/>
            <person name="Yang X."/>
            <person name="Jeffery I.B."/>
            <person name="Cooney J.C."/>
            <person name="Kagawa T.F."/>
            <person name="Liu W."/>
            <person name="Song Y."/>
            <person name="Salvetti E."/>
            <person name="Wrobel A."/>
            <person name="Rasinkangas P."/>
            <person name="Parkhill J."/>
            <person name="Rea M.C."/>
            <person name="O'Sullivan O."/>
            <person name="Ritari J."/>
            <person name="Douillard F.P."/>
            <person name="Paul Ross R."/>
            <person name="Yang R."/>
            <person name="Briner A.E."/>
            <person name="Felis G.E."/>
            <person name="de Vos W.M."/>
            <person name="Barrangou R."/>
            <person name="Klaenhammer T.R."/>
            <person name="Caufield P.W."/>
            <person name="Cui Y."/>
            <person name="Zhang H."/>
            <person name="O'Toole P.W."/>
        </authorList>
    </citation>
    <scope>NUCLEOTIDE SEQUENCE [LARGE SCALE GENOMIC DNA]</scope>
    <source>
        <strain evidence="17 19">DSM 15353</strain>
    </source>
</reference>
<dbReference type="UniPathway" id="UPA00051">
    <property type="reaction ID" value="UER00462"/>
</dbReference>
<comment type="function">
    <text evidence="1">Catalyzes the phosphorylation of the beta-carboxyl group of aspartic acid with ATP to yield 4-phospho-L-aspartate, which is involved in the branched biosynthetic pathway leading to the biosynthesis of amino acids threonine, isoleucine and methionine.</text>
</comment>
<keyword evidence="6 14" id="KW-0808">Transferase</keyword>
<dbReference type="InterPro" id="IPR001341">
    <property type="entry name" value="Asp_kinase"/>
</dbReference>
<evidence type="ECO:0000256" key="10">
    <source>
        <dbReference type="ARBA" id="ARBA00022915"/>
    </source>
</evidence>
<dbReference type="Pfam" id="PF00696">
    <property type="entry name" value="AA_kinase"/>
    <property type="match status" value="1"/>
</dbReference>
<dbReference type="STRING" id="89059.LAC1533_0279"/>
<dbReference type="FunFam" id="3.40.1160.10:FF:000027">
    <property type="entry name" value="Aspartokinase"/>
    <property type="match status" value="1"/>
</dbReference>
<reference evidence="18" key="3">
    <citation type="submission" date="2016-11" db="EMBL/GenBank/DDBJ databases">
        <authorList>
            <person name="Jaros S."/>
            <person name="Januszkiewicz K."/>
            <person name="Wedrychowicz H."/>
        </authorList>
    </citation>
    <scope>NUCLEOTIDE SEQUENCE [LARGE SCALE GENOMIC DNA]</scope>
    <source>
        <strain evidence="18">ACA-DC 1533</strain>
    </source>
</reference>
<evidence type="ECO:0000256" key="1">
    <source>
        <dbReference type="ARBA" id="ARBA00003121"/>
    </source>
</evidence>
<dbReference type="OrthoDB" id="9799110at2"/>
<dbReference type="RefSeq" id="WP_010495094.1">
    <property type="nucleotide sequence ID" value="NZ_DAIMTB010000079.1"/>
</dbReference>
<evidence type="ECO:0000256" key="11">
    <source>
        <dbReference type="ARBA" id="ARBA00023154"/>
    </source>
</evidence>
<feature type="binding site" evidence="13">
    <location>
        <begin position="5"/>
        <end position="8"/>
    </location>
    <ligand>
        <name>ATP</name>
        <dbReference type="ChEBI" id="CHEBI:30616"/>
    </ligand>
</feature>
<evidence type="ECO:0000256" key="3">
    <source>
        <dbReference type="ARBA" id="ARBA00004986"/>
    </source>
</evidence>
<reference evidence="20" key="2">
    <citation type="submission" date="2016-11" db="EMBL/GenBank/DDBJ databases">
        <authorList>
            <person name="Papadimitriou K."/>
        </authorList>
    </citation>
    <scope>NUCLEOTIDE SEQUENCE [LARGE SCALE GENOMIC DNA]</scope>
    <source>
        <strain evidence="20">ACA-DC 1533</strain>
    </source>
</reference>
<dbReference type="InterPro" id="IPR005260">
    <property type="entry name" value="Asp_kin_monofn"/>
</dbReference>
<dbReference type="InterPro" id="IPR002912">
    <property type="entry name" value="ACT_dom"/>
</dbReference>
<comment type="catalytic activity">
    <reaction evidence="12 14">
        <text>L-aspartate + ATP = 4-phospho-L-aspartate + ADP</text>
        <dbReference type="Rhea" id="RHEA:23776"/>
        <dbReference type="ChEBI" id="CHEBI:29991"/>
        <dbReference type="ChEBI" id="CHEBI:30616"/>
        <dbReference type="ChEBI" id="CHEBI:57535"/>
        <dbReference type="ChEBI" id="CHEBI:456216"/>
        <dbReference type="EC" id="2.7.2.4"/>
    </reaction>
</comment>
<dbReference type="EC" id="2.7.2.4" evidence="14"/>
<dbReference type="InterPro" id="IPR018042">
    <property type="entry name" value="Aspartate_kinase_CS"/>
</dbReference>
<dbReference type="SUPFAM" id="SSF55021">
    <property type="entry name" value="ACT-like"/>
    <property type="match status" value="2"/>
</dbReference>
<dbReference type="GO" id="GO:0019877">
    <property type="term" value="P:diaminopimelate biosynthetic process"/>
    <property type="evidence" value="ECO:0007669"/>
    <property type="project" value="UniProtKB-KW"/>
</dbReference>
<evidence type="ECO:0000256" key="7">
    <source>
        <dbReference type="ARBA" id="ARBA00022741"/>
    </source>
</evidence>
<dbReference type="EMBL" id="JQBK01000121">
    <property type="protein sequence ID" value="KRN80518.1"/>
    <property type="molecule type" value="Genomic_DNA"/>
</dbReference>
<dbReference type="PROSITE" id="PS51671">
    <property type="entry name" value="ACT"/>
    <property type="match status" value="1"/>
</dbReference>
<dbReference type="EMBL" id="LT630287">
    <property type="protein sequence ID" value="SFV39699.1"/>
    <property type="molecule type" value="Genomic_DNA"/>
</dbReference>
<evidence type="ECO:0000256" key="2">
    <source>
        <dbReference type="ARBA" id="ARBA00004766"/>
    </source>
</evidence>
<gene>
    <name evidence="17" type="ORF">IV43_GL000339</name>
    <name evidence="18" type="ORF">LAC1533_0279</name>
</gene>
<evidence type="ECO:0000313" key="20">
    <source>
        <dbReference type="Proteomes" id="UP000190935"/>
    </source>
</evidence>
<comment type="pathway">
    <text evidence="4 15">Amino-acid biosynthesis; L-threonine biosynthesis; L-threonine from L-aspartate: step 1/5.</text>
</comment>
<feature type="binding site" evidence="13">
    <location>
        <position position="225"/>
    </location>
    <ligand>
        <name>ATP</name>
        <dbReference type="ChEBI" id="CHEBI:30616"/>
    </ligand>
</feature>
<dbReference type="InterPro" id="IPR054352">
    <property type="entry name" value="ACT_Aspartokinase"/>
</dbReference>
<keyword evidence="10" id="KW-0220">Diaminopimelate biosynthesis</keyword>
<dbReference type="InterPro" id="IPR035804">
    <property type="entry name" value="AKIII_YclM_N"/>
</dbReference>
<dbReference type="GO" id="GO:0005524">
    <property type="term" value="F:ATP binding"/>
    <property type="evidence" value="ECO:0007669"/>
    <property type="project" value="UniProtKB-KW"/>
</dbReference>
<evidence type="ECO:0000256" key="6">
    <source>
        <dbReference type="ARBA" id="ARBA00022679"/>
    </source>
</evidence>
<evidence type="ECO:0000256" key="14">
    <source>
        <dbReference type="RuleBase" id="RU003448"/>
    </source>
</evidence>
<dbReference type="Pfam" id="PF22468">
    <property type="entry name" value="ACT_9"/>
    <property type="match status" value="1"/>
</dbReference>
<dbReference type="Proteomes" id="UP000051491">
    <property type="component" value="Unassembled WGS sequence"/>
</dbReference>
<dbReference type="AlphaFoldDB" id="A0A0R2JYA5"/>
<name>A0A0R2JYA5_9LACO</name>
<dbReference type="NCBIfam" id="TIGR00657">
    <property type="entry name" value="asp_kinases"/>
    <property type="match status" value="1"/>
</dbReference>
<dbReference type="PROSITE" id="PS00324">
    <property type="entry name" value="ASPARTOKINASE"/>
    <property type="match status" value="1"/>
</dbReference>
<dbReference type="FunFam" id="3.30.2130.10:FF:000001">
    <property type="entry name" value="Bifunctional aspartokinase/homoserine dehydrogenase"/>
    <property type="match status" value="1"/>
</dbReference>
<dbReference type="GeneID" id="95348374"/>
<dbReference type="PANTHER" id="PTHR21499">
    <property type="entry name" value="ASPARTATE KINASE"/>
    <property type="match status" value="1"/>
</dbReference>
<keyword evidence="15" id="KW-0028">Amino-acid biosynthesis</keyword>
<accession>A0A0R2JYA5</accession>
<dbReference type="SUPFAM" id="SSF53633">
    <property type="entry name" value="Carbamate kinase-like"/>
    <property type="match status" value="1"/>
</dbReference>
<comment type="pathway">
    <text evidence="2 15">Amino-acid biosynthesis; L-lysine biosynthesis via DAP pathway; (S)-tetrahydrodipicolinate from L-aspartate: step 1/4.</text>
</comment>
<dbReference type="PIRSF" id="PIRSF000726">
    <property type="entry name" value="Asp_kin"/>
    <property type="match status" value="1"/>
</dbReference>